<keyword evidence="2" id="KW-1185">Reference proteome</keyword>
<organism evidence="1 2">
    <name type="scientific">Apis cerana cerana</name>
    <name type="common">Oriental honeybee</name>
    <dbReference type="NCBI Taxonomy" id="94128"/>
    <lineage>
        <taxon>Eukaryota</taxon>
        <taxon>Metazoa</taxon>
        <taxon>Ecdysozoa</taxon>
        <taxon>Arthropoda</taxon>
        <taxon>Hexapoda</taxon>
        <taxon>Insecta</taxon>
        <taxon>Pterygota</taxon>
        <taxon>Neoptera</taxon>
        <taxon>Endopterygota</taxon>
        <taxon>Hymenoptera</taxon>
        <taxon>Apocrita</taxon>
        <taxon>Aculeata</taxon>
        <taxon>Apoidea</taxon>
        <taxon>Anthophila</taxon>
        <taxon>Apidae</taxon>
        <taxon>Apis</taxon>
    </lineage>
</organism>
<dbReference type="AlphaFoldDB" id="A0A2A3EM06"/>
<evidence type="ECO:0000313" key="1">
    <source>
        <dbReference type="EMBL" id="PBC32199.1"/>
    </source>
</evidence>
<proteinExistence type="predicted"/>
<dbReference type="Proteomes" id="UP000242457">
    <property type="component" value="Unassembled WGS sequence"/>
</dbReference>
<name>A0A2A3EM06_APICC</name>
<sequence>MFMDYEEFASLQLDKPIPDVRNEEQLKKHTLDPGLEKKPIERALHLLTIGIWLWAWFNCNNFAYSDSRYNIV</sequence>
<reference evidence="1 2" key="1">
    <citation type="submission" date="2014-07" db="EMBL/GenBank/DDBJ databases">
        <title>Genomic and transcriptomic analysis on Apis cerana provide comprehensive insights into honey bee biology.</title>
        <authorList>
            <person name="Diao Q."/>
            <person name="Sun L."/>
            <person name="Zheng H."/>
            <person name="Zheng H."/>
            <person name="Xu S."/>
            <person name="Wang S."/>
            <person name="Zeng Z."/>
            <person name="Hu F."/>
            <person name="Su S."/>
            <person name="Wu J."/>
        </authorList>
    </citation>
    <scope>NUCLEOTIDE SEQUENCE [LARGE SCALE GENOMIC DNA]</scope>
    <source>
        <tissue evidence="1">Pupae without intestine</tissue>
    </source>
</reference>
<accession>A0A2A3EM06</accession>
<dbReference type="EMBL" id="KZ288220">
    <property type="protein sequence ID" value="PBC32199.1"/>
    <property type="molecule type" value="Genomic_DNA"/>
</dbReference>
<evidence type="ECO:0000313" key="2">
    <source>
        <dbReference type="Proteomes" id="UP000242457"/>
    </source>
</evidence>
<dbReference type="OrthoDB" id="10531375at2759"/>
<protein>
    <submittedName>
        <fullName evidence="1">Uncharacterized protein</fullName>
    </submittedName>
</protein>
<gene>
    <name evidence="1" type="ORF">APICC_05522</name>
</gene>